<evidence type="ECO:0000313" key="2">
    <source>
        <dbReference type="EMBL" id="KAK7531869.1"/>
    </source>
</evidence>
<protein>
    <submittedName>
        <fullName evidence="2">Uncharacterized protein</fullName>
    </submittedName>
</protein>
<feature type="region of interest" description="Disordered" evidence="1">
    <location>
        <begin position="179"/>
        <end position="227"/>
    </location>
</feature>
<feature type="compositionally biased region" description="Basic and acidic residues" evidence="1">
    <location>
        <begin position="179"/>
        <end position="193"/>
    </location>
</feature>
<evidence type="ECO:0000313" key="3">
    <source>
        <dbReference type="Proteomes" id="UP001365128"/>
    </source>
</evidence>
<dbReference type="EMBL" id="JBBPDW010000052">
    <property type="protein sequence ID" value="KAK7531869.1"/>
    <property type="molecule type" value="Genomic_DNA"/>
</dbReference>
<organism evidence="2 3">
    <name type="scientific">Phyllosticta citricarpa</name>
    <dbReference type="NCBI Taxonomy" id="55181"/>
    <lineage>
        <taxon>Eukaryota</taxon>
        <taxon>Fungi</taxon>
        <taxon>Dikarya</taxon>
        <taxon>Ascomycota</taxon>
        <taxon>Pezizomycotina</taxon>
        <taxon>Dothideomycetes</taxon>
        <taxon>Dothideomycetes incertae sedis</taxon>
        <taxon>Botryosphaeriales</taxon>
        <taxon>Phyllostictaceae</taxon>
        <taxon>Phyllosticta</taxon>
    </lineage>
</organism>
<keyword evidence="3" id="KW-1185">Reference proteome</keyword>
<reference evidence="2 3" key="1">
    <citation type="submission" date="2024-04" db="EMBL/GenBank/DDBJ databases">
        <title>Phyllosticta paracitricarpa is synonymous to the EU quarantine fungus P. citricarpa based on phylogenomic analyses.</title>
        <authorList>
            <consortium name="Lawrence Berkeley National Laboratory"/>
            <person name="Van Ingen-Buijs V.A."/>
            <person name="Van Westerhoven A.C."/>
            <person name="Haridas S."/>
            <person name="Skiadas P."/>
            <person name="Martin F."/>
            <person name="Groenewald J.Z."/>
            <person name="Crous P.W."/>
            <person name="Seidl M.F."/>
        </authorList>
    </citation>
    <scope>NUCLEOTIDE SEQUENCE [LARGE SCALE GENOMIC DNA]</scope>
    <source>
        <strain evidence="2 3">CBS 122670</strain>
    </source>
</reference>
<feature type="region of interest" description="Disordered" evidence="1">
    <location>
        <begin position="237"/>
        <end position="256"/>
    </location>
</feature>
<comment type="caution">
    <text evidence="2">The sequence shown here is derived from an EMBL/GenBank/DDBJ whole genome shotgun (WGS) entry which is preliminary data.</text>
</comment>
<accession>A0ABR1L9F3</accession>
<feature type="compositionally biased region" description="Polar residues" evidence="1">
    <location>
        <begin position="1"/>
        <end position="13"/>
    </location>
</feature>
<name>A0ABR1L9F3_9PEZI</name>
<sequence>MAQGQRQWSSTDGDTAGRSDSDIPGSRSSSSSSAAQKGRGAGGADSDQERLASPENANLLLLVQGRKRDGQTRPSQQPVGLLACSLACLRSIFVTAHQGKSDHVIVGDAPNRRANAGKSPPARAHPECRPSSTHGRRGSAGEDGVILGPCTSQEVELVVCAKSTLADGERAIPAVLRANEQEVSHQSEEKQDDTAPDSAVRPGRAGSAEGGGAGKEKSSDGQTGWLSVYPASQGRAWVGWTGPDWSGSSPRAVAIL</sequence>
<feature type="region of interest" description="Disordered" evidence="1">
    <location>
        <begin position="108"/>
        <end position="143"/>
    </location>
</feature>
<feature type="region of interest" description="Disordered" evidence="1">
    <location>
        <begin position="1"/>
        <end position="58"/>
    </location>
</feature>
<dbReference type="Proteomes" id="UP001365128">
    <property type="component" value="Unassembled WGS sequence"/>
</dbReference>
<gene>
    <name evidence="2" type="ORF">IWX46DRAFT_584986</name>
</gene>
<feature type="compositionally biased region" description="Low complexity" evidence="1">
    <location>
        <begin position="22"/>
        <end position="38"/>
    </location>
</feature>
<evidence type="ECO:0000256" key="1">
    <source>
        <dbReference type="SAM" id="MobiDB-lite"/>
    </source>
</evidence>
<proteinExistence type="predicted"/>